<evidence type="ECO:0000313" key="4">
    <source>
        <dbReference type="EMBL" id="QIE91286.1"/>
    </source>
</evidence>
<feature type="compositionally biased region" description="Low complexity" evidence="2">
    <location>
        <begin position="286"/>
        <end position="307"/>
    </location>
</feature>
<dbReference type="InterPro" id="IPR013741">
    <property type="entry name" value="KorB_domain"/>
</dbReference>
<dbReference type="Gene3D" id="3.90.1530.30">
    <property type="match status" value="1"/>
</dbReference>
<dbReference type="PANTHER" id="PTHR33375:SF1">
    <property type="entry name" value="CHROMOSOME-PARTITIONING PROTEIN PARB-RELATED"/>
    <property type="match status" value="1"/>
</dbReference>
<dbReference type="Proteomes" id="UP000501063">
    <property type="component" value="Plasmid pPniHBP1_1"/>
</dbReference>
<accession>A0A6G6J790</accession>
<dbReference type="InterPro" id="IPR050336">
    <property type="entry name" value="Chromosome_partition/occlusion"/>
</dbReference>
<dbReference type="SUPFAM" id="SSF109709">
    <property type="entry name" value="KorB DNA-binding domain-like"/>
    <property type="match status" value="1"/>
</dbReference>
<dbReference type="GO" id="GO:0005694">
    <property type="term" value="C:chromosome"/>
    <property type="evidence" value="ECO:0007669"/>
    <property type="project" value="TreeGrafter"/>
</dbReference>
<protein>
    <submittedName>
        <fullName evidence="4">ParB/RepB/Spo0J family partition protein</fullName>
    </submittedName>
</protein>
<dbReference type="KEGG" id="pnt:G5B91_33570"/>
<dbReference type="Pfam" id="PF02195">
    <property type="entry name" value="ParB_N"/>
    <property type="match status" value="1"/>
</dbReference>
<evidence type="ECO:0000256" key="2">
    <source>
        <dbReference type="SAM" id="MobiDB-lite"/>
    </source>
</evidence>
<dbReference type="PANTHER" id="PTHR33375">
    <property type="entry name" value="CHROMOSOME-PARTITIONING PROTEIN PARB-RELATED"/>
    <property type="match status" value="1"/>
</dbReference>
<dbReference type="EMBL" id="CP049142">
    <property type="protein sequence ID" value="QIE91286.1"/>
    <property type="molecule type" value="Genomic_DNA"/>
</dbReference>
<dbReference type="SUPFAM" id="SSF110849">
    <property type="entry name" value="ParB/Sulfiredoxin"/>
    <property type="match status" value="1"/>
</dbReference>
<evidence type="ECO:0000259" key="3">
    <source>
        <dbReference type="SMART" id="SM00470"/>
    </source>
</evidence>
<geneLocation type="plasmid" evidence="5">
    <name>ppnihbp1_1</name>
</geneLocation>
<sequence length="377" mass="40299">MVKSLDMSSLQRLKDLTDLADASQENQVILLTVDQIEVKPQVRKDFKDIEELAASFDEEGQQTAIIVGPKDPNTGKYPLKMGGRRYAAAVLRPGFKLKAIVDAKQRSKAKGILAQVIENDQRQGLNPYEMGRAIADAKAEAKAAGEHLSNQAIAKYLGRSESYVSIHLGFADLPGELVDLIKFGITSDPEVLREMKQLKTLQPETFNAFIEKANAEGSISRQLVRDAVRLAKGKPVGGKEAGKGAEVPPPPPASPDQVPVSHAKPAGKDVPVNGSGHQPPQAPQSQPINGAQAAPAPAAAKKANGKGYTPITADRQVIGIRVALDDTIVNGYLANDRVHDDPSKAWTVLLVGGSQQQKLVKVDQIEIVSVAAMAETN</sequence>
<feature type="domain" description="ParB-like N-terminal" evidence="3">
    <location>
        <begin position="29"/>
        <end position="120"/>
    </location>
</feature>
<gene>
    <name evidence="4" type="ORF">G5B91_33570</name>
</gene>
<dbReference type="InterPro" id="IPR004437">
    <property type="entry name" value="ParB/RepB/Spo0J"/>
</dbReference>
<keyword evidence="4" id="KW-0614">Plasmid</keyword>
<dbReference type="InterPro" id="IPR003115">
    <property type="entry name" value="ParB_N"/>
</dbReference>
<name>A0A6G6J790_PSENT</name>
<evidence type="ECO:0000313" key="5">
    <source>
        <dbReference type="Proteomes" id="UP000501063"/>
    </source>
</evidence>
<dbReference type="Gene3D" id="1.10.10.2830">
    <property type="match status" value="1"/>
</dbReference>
<comment type="similarity">
    <text evidence="1">Belongs to the ParB family.</text>
</comment>
<reference evidence="4 5" key="1">
    <citation type="submission" date="2020-02" db="EMBL/GenBank/DDBJ databases">
        <title>Integrative conjugative elements (ICEs) and plasmids drive adaptation of Pseudomonas nitroreducens strain HBP1 to wastewater environment.</title>
        <authorList>
            <person name="Sentchilo V."/>
            <person name="Carraro N."/>
            <person name="Bertelli C."/>
            <person name="van der Meer J.R."/>
        </authorList>
    </citation>
    <scope>NUCLEOTIDE SEQUENCE [LARGE SCALE GENOMIC DNA]</scope>
    <source>
        <strain evidence="4 5">HBP1</strain>
        <plasmid evidence="5">ppnihbp1_1</plasmid>
    </source>
</reference>
<dbReference type="NCBIfam" id="TIGR00180">
    <property type="entry name" value="parB_part"/>
    <property type="match status" value="1"/>
</dbReference>
<dbReference type="AlphaFoldDB" id="A0A6G6J790"/>
<evidence type="ECO:0000256" key="1">
    <source>
        <dbReference type="ARBA" id="ARBA00006295"/>
    </source>
</evidence>
<dbReference type="GO" id="GO:0007059">
    <property type="term" value="P:chromosome segregation"/>
    <property type="evidence" value="ECO:0007669"/>
    <property type="project" value="TreeGrafter"/>
</dbReference>
<proteinExistence type="inferred from homology"/>
<dbReference type="GO" id="GO:0003677">
    <property type="term" value="F:DNA binding"/>
    <property type="evidence" value="ECO:0007669"/>
    <property type="project" value="InterPro"/>
</dbReference>
<dbReference type="Pfam" id="PF08535">
    <property type="entry name" value="KorB"/>
    <property type="match status" value="1"/>
</dbReference>
<organism evidence="4 5">
    <name type="scientific">Pseudomonas nitroreducens</name>
    <dbReference type="NCBI Taxonomy" id="46680"/>
    <lineage>
        <taxon>Bacteria</taxon>
        <taxon>Pseudomonadati</taxon>
        <taxon>Pseudomonadota</taxon>
        <taxon>Gammaproteobacteria</taxon>
        <taxon>Pseudomonadales</taxon>
        <taxon>Pseudomonadaceae</taxon>
        <taxon>Pseudomonas</taxon>
    </lineage>
</organism>
<dbReference type="InterPro" id="IPR036086">
    <property type="entry name" value="ParB/Sulfiredoxin_sf"/>
</dbReference>
<dbReference type="SMART" id="SM00470">
    <property type="entry name" value="ParB"/>
    <property type="match status" value="1"/>
</dbReference>
<feature type="region of interest" description="Disordered" evidence="2">
    <location>
        <begin position="234"/>
        <end position="307"/>
    </location>
</feature>
<dbReference type="RefSeq" id="WP_017519804.1">
    <property type="nucleotide sequence ID" value="NZ_CP049142.1"/>
</dbReference>